<dbReference type="PANTHER" id="PTHR12741">
    <property type="entry name" value="LYST-INTERACTING PROTEIN LIP5 DOPAMINE RESPONSIVE PROTEIN DRG-1"/>
    <property type="match status" value="1"/>
</dbReference>
<dbReference type="AlphaFoldDB" id="A0A565CT09"/>
<dbReference type="EMBL" id="CABITT030000008">
    <property type="protein sequence ID" value="VVB16654.1"/>
    <property type="molecule type" value="Genomic_DNA"/>
</dbReference>
<evidence type="ECO:0000313" key="3">
    <source>
        <dbReference type="Proteomes" id="UP000489600"/>
    </source>
</evidence>
<accession>A0A565CT09</accession>
<reference evidence="2" key="1">
    <citation type="submission" date="2019-07" db="EMBL/GenBank/DDBJ databases">
        <authorList>
            <person name="Dittberner H."/>
        </authorList>
    </citation>
    <scope>NUCLEOTIDE SEQUENCE [LARGE SCALE GENOMIC DNA]</scope>
</reference>
<feature type="transmembrane region" description="Helical" evidence="1">
    <location>
        <begin position="47"/>
        <end position="65"/>
    </location>
</feature>
<name>A0A565CT09_9BRAS</name>
<keyword evidence="1" id="KW-1133">Transmembrane helix</keyword>
<gene>
    <name evidence="2" type="ORF">ANE_LOCUS27098</name>
</gene>
<keyword evidence="3" id="KW-1185">Reference proteome</keyword>
<comment type="caution">
    <text evidence="2">The sequence shown here is derived from an EMBL/GenBank/DDBJ whole genome shotgun (WGS) entry which is preliminary data.</text>
</comment>
<dbReference type="Proteomes" id="UP000489600">
    <property type="component" value="Unassembled WGS sequence"/>
</dbReference>
<dbReference type="GO" id="GO:0005886">
    <property type="term" value="C:plasma membrane"/>
    <property type="evidence" value="ECO:0007669"/>
    <property type="project" value="TreeGrafter"/>
</dbReference>
<protein>
    <submittedName>
        <fullName evidence="2">Uncharacterized protein</fullName>
    </submittedName>
</protein>
<keyword evidence="1" id="KW-0812">Transmembrane</keyword>
<evidence type="ECO:0000313" key="2">
    <source>
        <dbReference type="EMBL" id="VVB16654.1"/>
    </source>
</evidence>
<dbReference type="PANTHER" id="PTHR12741:SF70">
    <property type="entry name" value="CALLOSE SYNTHASE 2-RELATED"/>
    <property type="match status" value="1"/>
</dbReference>
<dbReference type="GO" id="GO:0046527">
    <property type="term" value="F:glucosyltransferase activity"/>
    <property type="evidence" value="ECO:0007669"/>
    <property type="project" value="TreeGrafter"/>
</dbReference>
<proteinExistence type="predicted"/>
<keyword evidence="1" id="KW-0472">Membrane</keyword>
<organism evidence="2 3">
    <name type="scientific">Arabis nemorensis</name>
    <dbReference type="NCBI Taxonomy" id="586526"/>
    <lineage>
        <taxon>Eukaryota</taxon>
        <taxon>Viridiplantae</taxon>
        <taxon>Streptophyta</taxon>
        <taxon>Embryophyta</taxon>
        <taxon>Tracheophyta</taxon>
        <taxon>Spermatophyta</taxon>
        <taxon>Magnoliopsida</taxon>
        <taxon>eudicotyledons</taxon>
        <taxon>Gunneridae</taxon>
        <taxon>Pentapetalae</taxon>
        <taxon>rosids</taxon>
        <taxon>malvids</taxon>
        <taxon>Brassicales</taxon>
        <taxon>Brassicaceae</taxon>
        <taxon>Arabideae</taxon>
        <taxon>Arabis</taxon>
    </lineage>
</organism>
<evidence type="ECO:0000256" key="1">
    <source>
        <dbReference type="SAM" id="Phobius"/>
    </source>
</evidence>
<sequence length="74" mass="8886">MLLSFVITKVILIGLWDGFWRRGFGRGFVVFHSKFAENYRFYSRSHFVKGIELMILLLVVTWLFSEVRHFPFLL</sequence>